<dbReference type="OrthoDB" id="9807434at2"/>
<dbReference type="SUPFAM" id="SSF52540">
    <property type="entry name" value="P-loop containing nucleoside triphosphate hydrolases"/>
    <property type="match status" value="1"/>
</dbReference>
<proteinExistence type="inferred from homology"/>
<dbReference type="CDD" id="cd02020">
    <property type="entry name" value="CMPK"/>
    <property type="match status" value="1"/>
</dbReference>
<dbReference type="GO" id="GO:0005524">
    <property type="term" value="F:ATP binding"/>
    <property type="evidence" value="ECO:0007669"/>
    <property type="project" value="UniProtKB-UniRule"/>
</dbReference>
<dbReference type="PANTHER" id="PTHR21299">
    <property type="entry name" value="CYTIDYLATE KINASE/PANTOATE-BETA-ALANINE LIGASE"/>
    <property type="match status" value="1"/>
</dbReference>
<accession>A0A5C4TE86</accession>
<dbReference type="EC" id="2.7.4.25" evidence="8"/>
<comment type="subcellular location">
    <subcellularLocation>
        <location evidence="8">Cytoplasm</location>
    </subcellularLocation>
</comment>
<comment type="catalytic activity">
    <reaction evidence="7 8">
        <text>CMP + ATP = CDP + ADP</text>
        <dbReference type="Rhea" id="RHEA:11600"/>
        <dbReference type="ChEBI" id="CHEBI:30616"/>
        <dbReference type="ChEBI" id="CHEBI:58069"/>
        <dbReference type="ChEBI" id="CHEBI:60377"/>
        <dbReference type="ChEBI" id="CHEBI:456216"/>
        <dbReference type="EC" id="2.7.4.25"/>
    </reaction>
</comment>
<dbReference type="InterPro" id="IPR003136">
    <property type="entry name" value="Cytidylate_kin"/>
</dbReference>
<keyword evidence="5 8" id="KW-0067">ATP-binding</keyword>
<feature type="domain" description="Cytidylate kinase" evidence="9">
    <location>
        <begin position="6"/>
        <end position="219"/>
    </location>
</feature>
<protein>
    <recommendedName>
        <fullName evidence="8">Cytidylate kinase</fullName>
        <shortName evidence="8">CK</shortName>
        <ecNumber evidence="8">2.7.4.25</ecNumber>
    </recommendedName>
    <alternativeName>
        <fullName evidence="8">Cytidine monophosphate kinase</fullName>
        <shortName evidence="8">CMP kinase</shortName>
    </alternativeName>
</protein>
<comment type="similarity">
    <text evidence="1 8">Belongs to the cytidylate kinase family. Type 1 subfamily.</text>
</comment>
<keyword evidence="4 8" id="KW-0418">Kinase</keyword>
<dbReference type="AlphaFoldDB" id="A0A5C4TE86"/>
<dbReference type="GO" id="GO:0015949">
    <property type="term" value="P:nucleobase-containing small molecule interconversion"/>
    <property type="evidence" value="ECO:0007669"/>
    <property type="project" value="TreeGrafter"/>
</dbReference>
<sequence length="227" mass="24786">MEKFNIAIDGPAAAGKSTVARLVAKQLGFVYVDTGAMYRAVTWKALQSGISPERKEQLSRMASELRIELLPGEQSQQVLLDGGDVTDLIRSAMVNKNVSAVSAIPEIRRLLVAKQQEMAQAKGVVMDGRDIGTHVLPDAELKIFLTASVKERAQRRFLEMKAKGEDVTLGQLEKEIAERDKMDEQREASPLVQAEDAVLVDTSGMSIPQVAERILELAKSAASKGIR</sequence>
<dbReference type="RefSeq" id="WP_139601137.1">
    <property type="nucleotide sequence ID" value="NZ_VDCQ01000005.1"/>
</dbReference>
<comment type="catalytic activity">
    <reaction evidence="6 8">
        <text>dCMP + ATP = dCDP + ADP</text>
        <dbReference type="Rhea" id="RHEA:25094"/>
        <dbReference type="ChEBI" id="CHEBI:30616"/>
        <dbReference type="ChEBI" id="CHEBI:57566"/>
        <dbReference type="ChEBI" id="CHEBI:58593"/>
        <dbReference type="ChEBI" id="CHEBI:456216"/>
        <dbReference type="EC" id="2.7.4.25"/>
    </reaction>
</comment>
<keyword evidence="2 8" id="KW-0808">Transferase</keyword>
<dbReference type="InterPro" id="IPR011994">
    <property type="entry name" value="Cytidylate_kinase_dom"/>
</dbReference>
<dbReference type="Pfam" id="PF02224">
    <property type="entry name" value="Cytidylate_kin"/>
    <property type="match status" value="1"/>
</dbReference>
<dbReference type="EMBL" id="VDCQ01000005">
    <property type="protein sequence ID" value="TNJ67424.1"/>
    <property type="molecule type" value="Genomic_DNA"/>
</dbReference>
<evidence type="ECO:0000313" key="11">
    <source>
        <dbReference type="Proteomes" id="UP000307943"/>
    </source>
</evidence>
<keyword evidence="3 8" id="KW-0547">Nucleotide-binding</keyword>
<evidence type="ECO:0000256" key="3">
    <source>
        <dbReference type="ARBA" id="ARBA00022741"/>
    </source>
</evidence>
<name>A0A5C4TE86_9BACL</name>
<evidence type="ECO:0000256" key="6">
    <source>
        <dbReference type="ARBA" id="ARBA00047615"/>
    </source>
</evidence>
<evidence type="ECO:0000256" key="5">
    <source>
        <dbReference type="ARBA" id="ARBA00022840"/>
    </source>
</evidence>
<gene>
    <name evidence="8" type="primary">cmk</name>
    <name evidence="10" type="ORF">FE784_05570</name>
</gene>
<comment type="caution">
    <text evidence="10">The sequence shown here is derived from an EMBL/GenBank/DDBJ whole genome shotgun (WGS) entry which is preliminary data.</text>
</comment>
<dbReference type="GO" id="GO:0036430">
    <property type="term" value="F:CMP kinase activity"/>
    <property type="evidence" value="ECO:0007669"/>
    <property type="project" value="RHEA"/>
</dbReference>
<evidence type="ECO:0000256" key="2">
    <source>
        <dbReference type="ARBA" id="ARBA00022679"/>
    </source>
</evidence>
<dbReference type="GO" id="GO:0006220">
    <property type="term" value="P:pyrimidine nucleotide metabolic process"/>
    <property type="evidence" value="ECO:0007669"/>
    <property type="project" value="UniProtKB-UniRule"/>
</dbReference>
<dbReference type="InterPro" id="IPR027417">
    <property type="entry name" value="P-loop_NTPase"/>
</dbReference>
<keyword evidence="11" id="KW-1185">Reference proteome</keyword>
<feature type="binding site" evidence="8">
    <location>
        <begin position="10"/>
        <end position="18"/>
    </location>
    <ligand>
        <name>ATP</name>
        <dbReference type="ChEBI" id="CHEBI:30616"/>
    </ligand>
</feature>
<dbReference type="Gene3D" id="3.40.50.300">
    <property type="entry name" value="P-loop containing nucleotide triphosphate hydrolases"/>
    <property type="match status" value="1"/>
</dbReference>
<organism evidence="10 11">
    <name type="scientific">Paenibacillus hemerocallicola</name>
    <dbReference type="NCBI Taxonomy" id="1172614"/>
    <lineage>
        <taxon>Bacteria</taxon>
        <taxon>Bacillati</taxon>
        <taxon>Bacillota</taxon>
        <taxon>Bacilli</taxon>
        <taxon>Bacillales</taxon>
        <taxon>Paenibacillaceae</taxon>
        <taxon>Paenibacillus</taxon>
    </lineage>
</organism>
<dbReference type="Proteomes" id="UP000307943">
    <property type="component" value="Unassembled WGS sequence"/>
</dbReference>
<evidence type="ECO:0000256" key="8">
    <source>
        <dbReference type="HAMAP-Rule" id="MF_00238"/>
    </source>
</evidence>
<dbReference type="HAMAP" id="MF_00238">
    <property type="entry name" value="Cytidyl_kinase_type1"/>
    <property type="match status" value="1"/>
</dbReference>
<evidence type="ECO:0000259" key="9">
    <source>
        <dbReference type="Pfam" id="PF02224"/>
    </source>
</evidence>
<evidence type="ECO:0000256" key="4">
    <source>
        <dbReference type="ARBA" id="ARBA00022777"/>
    </source>
</evidence>
<reference evidence="10 11" key="1">
    <citation type="submission" date="2019-05" db="EMBL/GenBank/DDBJ databases">
        <title>We sequenced the genome of Paenibacillus hemerocallicola KCTC 33185 for further insight into its adaptation and study the phylogeny of Paenibacillus.</title>
        <authorList>
            <person name="Narsing Rao M.P."/>
        </authorList>
    </citation>
    <scope>NUCLEOTIDE SEQUENCE [LARGE SCALE GENOMIC DNA]</scope>
    <source>
        <strain evidence="10 11">KCTC 33185</strain>
    </source>
</reference>
<evidence type="ECO:0000256" key="7">
    <source>
        <dbReference type="ARBA" id="ARBA00048478"/>
    </source>
</evidence>
<dbReference type="GO" id="GO:0036431">
    <property type="term" value="F:dCMP kinase activity"/>
    <property type="evidence" value="ECO:0007669"/>
    <property type="project" value="InterPro"/>
</dbReference>
<evidence type="ECO:0000313" key="10">
    <source>
        <dbReference type="EMBL" id="TNJ67424.1"/>
    </source>
</evidence>
<evidence type="ECO:0000256" key="1">
    <source>
        <dbReference type="ARBA" id="ARBA00009427"/>
    </source>
</evidence>
<keyword evidence="8" id="KW-0963">Cytoplasm</keyword>
<dbReference type="GO" id="GO:0005829">
    <property type="term" value="C:cytosol"/>
    <property type="evidence" value="ECO:0007669"/>
    <property type="project" value="TreeGrafter"/>
</dbReference>
<dbReference type="NCBIfam" id="TIGR00017">
    <property type="entry name" value="cmk"/>
    <property type="match status" value="1"/>
</dbReference>
<dbReference type="PANTHER" id="PTHR21299:SF2">
    <property type="entry name" value="CYTIDYLATE KINASE"/>
    <property type="match status" value="1"/>
</dbReference>